<dbReference type="InterPro" id="IPR018087">
    <property type="entry name" value="Glyco_hydro_5_CS"/>
</dbReference>
<dbReference type="Gene3D" id="3.20.20.80">
    <property type="entry name" value="Glycosidases"/>
    <property type="match status" value="1"/>
</dbReference>
<keyword evidence="3 8" id="KW-0378">Hydrolase</keyword>
<dbReference type="PANTHER" id="PTHR34142">
    <property type="entry name" value="ENDO-BETA-1,4-GLUCANASE A"/>
    <property type="match status" value="1"/>
</dbReference>
<comment type="caution">
    <text evidence="11">The sequence shown here is derived from an EMBL/GenBank/DDBJ whole genome shotgun (WGS) entry which is preliminary data.</text>
</comment>
<feature type="region of interest" description="Disordered" evidence="9">
    <location>
        <begin position="186"/>
        <end position="206"/>
    </location>
</feature>
<dbReference type="InterPro" id="IPR012291">
    <property type="entry name" value="CBM2_carb-bd_dom_sf"/>
</dbReference>
<evidence type="ECO:0000256" key="8">
    <source>
        <dbReference type="RuleBase" id="RU361153"/>
    </source>
</evidence>
<proteinExistence type="inferred from homology"/>
<keyword evidence="4 8" id="KW-0136">Cellulose degradation</keyword>
<dbReference type="RefSeq" id="WP_378324616.1">
    <property type="nucleotide sequence ID" value="NZ_JBHTGP010000017.1"/>
</dbReference>
<evidence type="ECO:0000259" key="10">
    <source>
        <dbReference type="PROSITE" id="PS51173"/>
    </source>
</evidence>
<evidence type="ECO:0000256" key="9">
    <source>
        <dbReference type="SAM" id="MobiDB-lite"/>
    </source>
</evidence>
<comment type="similarity">
    <text evidence="8">Belongs to the glycosyl hydrolase 5 (cellulase A) family.</text>
</comment>
<dbReference type="PROSITE" id="PS00659">
    <property type="entry name" value="GLYCOSYL_HYDROL_F5"/>
    <property type="match status" value="1"/>
</dbReference>
<dbReference type="InterPro" id="IPR001919">
    <property type="entry name" value="CBD2"/>
</dbReference>
<reference evidence="12" key="1">
    <citation type="journal article" date="2019" name="Int. J. Syst. Evol. Microbiol.">
        <title>The Global Catalogue of Microorganisms (GCM) 10K type strain sequencing project: providing services to taxonomists for standard genome sequencing and annotation.</title>
        <authorList>
            <consortium name="The Broad Institute Genomics Platform"/>
            <consortium name="The Broad Institute Genome Sequencing Center for Infectious Disease"/>
            <person name="Wu L."/>
            <person name="Ma J."/>
        </authorList>
    </citation>
    <scope>NUCLEOTIDE SEQUENCE [LARGE SCALE GENOMIC DNA]</scope>
    <source>
        <strain evidence="12">JCM 9371</strain>
    </source>
</reference>
<dbReference type="SUPFAM" id="SSF51445">
    <property type="entry name" value="(Trans)glycosidases"/>
    <property type="match status" value="1"/>
</dbReference>
<feature type="compositionally biased region" description="Low complexity" evidence="9">
    <location>
        <begin position="41"/>
        <end position="53"/>
    </location>
</feature>
<evidence type="ECO:0000256" key="6">
    <source>
        <dbReference type="ARBA" id="ARBA00023295"/>
    </source>
</evidence>
<dbReference type="Pfam" id="PF00150">
    <property type="entry name" value="Cellulase"/>
    <property type="match status" value="1"/>
</dbReference>
<evidence type="ECO:0000256" key="7">
    <source>
        <dbReference type="ARBA" id="ARBA00023326"/>
    </source>
</evidence>
<keyword evidence="12" id="KW-1185">Reference proteome</keyword>
<dbReference type="SMART" id="SM00637">
    <property type="entry name" value="CBD_II"/>
    <property type="match status" value="1"/>
</dbReference>
<feature type="region of interest" description="Disordered" evidence="9">
    <location>
        <begin position="1"/>
        <end position="53"/>
    </location>
</feature>
<keyword evidence="7 8" id="KW-0624">Polysaccharide degradation</keyword>
<evidence type="ECO:0000256" key="5">
    <source>
        <dbReference type="ARBA" id="ARBA00023277"/>
    </source>
</evidence>
<dbReference type="InterPro" id="IPR001547">
    <property type="entry name" value="Glyco_hydro_5"/>
</dbReference>
<dbReference type="GO" id="GO:0008810">
    <property type="term" value="F:cellulase activity"/>
    <property type="evidence" value="ECO:0007669"/>
    <property type="project" value="UniProtKB-EC"/>
</dbReference>
<evidence type="ECO:0000313" key="11">
    <source>
        <dbReference type="EMBL" id="MFD0689307.1"/>
    </source>
</evidence>
<keyword evidence="5 8" id="KW-0119">Carbohydrate metabolism</keyword>
<protein>
    <recommendedName>
        <fullName evidence="8">Endoglucanase</fullName>
        <ecNumber evidence="8">3.2.1.4</ecNumber>
    </recommendedName>
</protein>
<evidence type="ECO:0000256" key="3">
    <source>
        <dbReference type="ARBA" id="ARBA00022801"/>
    </source>
</evidence>
<dbReference type="Pfam" id="PF00553">
    <property type="entry name" value="CBM_2"/>
    <property type="match status" value="1"/>
</dbReference>
<dbReference type="Gene3D" id="2.60.40.290">
    <property type="match status" value="1"/>
</dbReference>
<feature type="compositionally biased region" description="Low complexity" evidence="9">
    <location>
        <begin position="1"/>
        <end position="34"/>
    </location>
</feature>
<dbReference type="InterPro" id="IPR008965">
    <property type="entry name" value="CBM2/CBM3_carb-bd_dom_sf"/>
</dbReference>
<keyword evidence="6 8" id="KW-0326">Glycosidase</keyword>
<dbReference type="InterPro" id="IPR017853">
    <property type="entry name" value="GH"/>
</dbReference>
<dbReference type="Proteomes" id="UP001597063">
    <property type="component" value="Unassembled WGS sequence"/>
</dbReference>
<sequence length="540" mass="56095">MKRPAPRTAPRSTSRSTRTTPGTTPAPAARTSSRLRGVGRAGSRSHGVARSGSAARSVLRAGGGAGLAVALAAGAVTATALAPPARAAVTCEVGYAKNDWGSGFTASVTITNRGPALSGWTLAYSYSGDQRLANGWNGRWSQSGKAVTVVNESWNGSLATGASVQAGANFSYTGTNADPTAFTVNGTACNGDSGPTEPPGGGPAPKLKVSGNKLVDGSGNTVRLRGVNRSGGEFACVQGNGFWDGPMDAASVTAIKSWNVNAVRVPLNADCWLGLANVDPAYRGAAYQNAVRAYVALLEENGLTPILDLHWNHGLWTGNDSHCATANAECQKPMPDAQYATEFWRGVATAFKDDTAVVFDLFNEPYPNNIGVMSYDQSWACWRDGGSACPGLTYEAAGMQDLLDAVRAAGAANVVLAGGNSYSNDLGQWLARKPSDPTGNLAAAWHSYNFNYCASTSCWDQQLAPVAAQVPLVAGEIGENTCGHGYIDGLLAWLDAHGASYLGWTWNTWNCSSGPSLISSYDGTPTAYGAGLRDHLRSAP</sequence>
<comment type="catalytic activity">
    <reaction evidence="1 8">
        <text>Endohydrolysis of (1-&gt;4)-beta-D-glucosidic linkages in cellulose, lichenin and cereal beta-D-glucans.</text>
        <dbReference type="EC" id="3.2.1.4"/>
    </reaction>
</comment>
<dbReference type="PROSITE" id="PS51173">
    <property type="entry name" value="CBM2"/>
    <property type="match status" value="1"/>
</dbReference>
<accession>A0ABW2XU07</accession>
<evidence type="ECO:0000256" key="1">
    <source>
        <dbReference type="ARBA" id="ARBA00000966"/>
    </source>
</evidence>
<keyword evidence="2" id="KW-0732">Signal</keyword>
<evidence type="ECO:0000313" key="12">
    <source>
        <dbReference type="Proteomes" id="UP001597063"/>
    </source>
</evidence>
<feature type="domain" description="CBM2" evidence="10">
    <location>
        <begin position="84"/>
        <end position="192"/>
    </location>
</feature>
<gene>
    <name evidence="11" type="ORF">ACFQZM_32815</name>
</gene>
<name>A0ABW2XU07_9ACTN</name>
<evidence type="ECO:0000256" key="2">
    <source>
        <dbReference type="ARBA" id="ARBA00022729"/>
    </source>
</evidence>
<dbReference type="EMBL" id="JBHTGP010000017">
    <property type="protein sequence ID" value="MFD0689307.1"/>
    <property type="molecule type" value="Genomic_DNA"/>
</dbReference>
<evidence type="ECO:0000256" key="4">
    <source>
        <dbReference type="ARBA" id="ARBA00023001"/>
    </source>
</evidence>
<dbReference type="SUPFAM" id="SSF49384">
    <property type="entry name" value="Carbohydrate-binding domain"/>
    <property type="match status" value="1"/>
</dbReference>
<organism evidence="11 12">
    <name type="scientific">Actinomadura fibrosa</name>
    <dbReference type="NCBI Taxonomy" id="111802"/>
    <lineage>
        <taxon>Bacteria</taxon>
        <taxon>Bacillati</taxon>
        <taxon>Actinomycetota</taxon>
        <taxon>Actinomycetes</taxon>
        <taxon>Streptosporangiales</taxon>
        <taxon>Thermomonosporaceae</taxon>
        <taxon>Actinomadura</taxon>
    </lineage>
</organism>
<dbReference type="PANTHER" id="PTHR34142:SF1">
    <property type="entry name" value="GLYCOSIDE HYDROLASE FAMILY 5 DOMAIN-CONTAINING PROTEIN"/>
    <property type="match status" value="1"/>
</dbReference>
<dbReference type="EC" id="3.2.1.4" evidence="8"/>